<dbReference type="GeneID" id="94849139"/>
<dbReference type="SMART" id="SM00320">
    <property type="entry name" value="WD40"/>
    <property type="match status" value="6"/>
</dbReference>
<feature type="compositionally biased region" description="Polar residues" evidence="2">
    <location>
        <begin position="1406"/>
        <end position="1430"/>
    </location>
</feature>
<comment type="caution">
    <text evidence="4">The sequence shown here is derived from an EMBL/GenBank/DDBJ whole genome shotgun (WGS) entry which is preliminary data.</text>
</comment>
<dbReference type="SUPFAM" id="SSF50978">
    <property type="entry name" value="WD40 repeat-like"/>
    <property type="match status" value="2"/>
</dbReference>
<dbReference type="PANTHER" id="PTHR13950:SF9">
    <property type="entry name" value="RABCONNECTIN-3A"/>
    <property type="match status" value="1"/>
</dbReference>
<dbReference type="Gene3D" id="2.130.10.10">
    <property type="entry name" value="YVTN repeat-like/Quinoprotein amine dehydrogenase"/>
    <property type="match status" value="1"/>
</dbReference>
<keyword evidence="5" id="KW-1185">Reference proteome</keyword>
<keyword evidence="1" id="KW-0853">WD repeat</keyword>
<evidence type="ECO:0000313" key="4">
    <source>
        <dbReference type="EMBL" id="OHT15142.1"/>
    </source>
</evidence>
<feature type="compositionally biased region" description="Acidic residues" evidence="2">
    <location>
        <begin position="1008"/>
        <end position="1017"/>
    </location>
</feature>
<dbReference type="InterPro" id="IPR001680">
    <property type="entry name" value="WD40_rpt"/>
</dbReference>
<dbReference type="Pfam" id="PF00400">
    <property type="entry name" value="WD40"/>
    <property type="match status" value="1"/>
</dbReference>
<dbReference type="Pfam" id="PF12234">
    <property type="entry name" value="Rav1p_C"/>
    <property type="match status" value="1"/>
</dbReference>
<accession>A0A1J4KZK9</accession>
<feature type="repeat" description="WD" evidence="1">
    <location>
        <begin position="1723"/>
        <end position="1753"/>
    </location>
</feature>
<dbReference type="Proteomes" id="UP000179807">
    <property type="component" value="Unassembled WGS sequence"/>
</dbReference>
<dbReference type="PROSITE" id="PS50082">
    <property type="entry name" value="WD_REPEATS_2"/>
    <property type="match status" value="1"/>
</dbReference>
<name>A0A1J4KZK9_9EUKA</name>
<sequence>MSSELKYSQVISIAPNRLKSFSATLPSLNNATYFAFGCESLIYIYDRVNFACTVVSAPDPTSPIVSLTFAGPKFLFCSNKNGLLYCYSRKSLQEPPLGVYKIGCIPISMTASDKDLFYIYQNSLYCLQISDFFTNKSPSILTDTESHNEIVVSSYGRAVAAYSLGGKFPEVWFSPFQKKKNFILPITANLIDIKWGLNESLILATATNDGLIRIWVESSDSLQLRQSGWFHFDHQISYICFCLPVDDLHQPQTNHPAQSTNASVFPSCKSPPFQILVGLKNSYLNNYGRVSLLKESTQPELYEVTTFDLNNEDDPFFAYADLRYCFNDNEIKMLITVTQLSTKSLNFYHVELGSKTVFVTIPYRVSFMESQVKEILTNDKNNVITKMADGKEINWSLNTSRFPPKDIFECKNGEIQVTQNKISFLEQGKEIDSLLLDFSPTFIKFSNQNSQKVMGLLASNEKITVLFFDNSFHNERHSNFQVFPIEIPNFIDFQNFSIKNVAFHSTDLLAISSNETIYLFYYQNNQYHYFNLLEQENQGIFFLPHLLFVIASKRSISFYSISSEGFEKQLSIDSTRITAINYFHKSLIIATKHALFRIFLPKNVFRLPLKSNHPFVFNTMLSLCQFSYLNDFFKNPESITFSSFASKVEAENFHFPSYLTNTELEFQFDSNSELKENEKHIENETKSSLNNGKNVKASDLTENSLVNLKYLKKFIKLLPINWANVDECGMKFLFCLYLSKCTPIIKNHIQFLSIWALLSSDQSNLTKLINFQTFTEICDSFLVFWVKSKNVLLNALNNYLSTHFPTVDEFDSFILFCVALGKRTLASKTALKHGNNKLAKFLSFNQNLENDSRNESNISAVKIERSAFAAQKNHRYSLASMFFLLRGMKKQAISVLNPEYKLKILLARVIDFDGWEFLIKDNFYRNYWTNNEKEAWQAIEKMTISDLKCNFLLLDAHRYQILSRSKFSNTSQKYLFDLKNIPYLVASLCLPQNQLTKPSIIKKPPEPNNEENTEENDDYKINENDFDELRPKIEEIKEFSFGGGWDNIEVDDFDEFEDDNNQNNDADLLIFEDKNINDKNTNQKSKSDGNNSGVFVSNLHEMFLSEFFESTYTEYTSISEEYIITLLAELYNRSHNSTTINYLLDIADVLVSLPQKLHIITAIMFSVTYSLSEFKWMTPMIQENFDPLFIITALEHFRNKDYESEFSKSNRINGIPDLISNLSNEIQVTTDDKLLASFIAFDQMLHVMNDLLITKDPTLFTSFLHHRHRLMYSKLIKCHFSNPAIANDLNMLGIKCEGVINRMNSTRKNEKWMISLNDDFASPFFTDNKFKFTTSYNIRAPSSKIIDLCIDYLNNNRIAIAANEVFETLITQQPLDGTTEIDEWGVAEAEDGDEWDVIIKHSTNDSFSSSAAGQNTRKSPSLNSISNKNGIQEIPSINEPSTFEFMKDEFKSPLLSFLRPQNICSKKEIKPGFDKYNDNVNSRNFSLKWPKINRNSKDICAKCISASPKKEIFVTGDNSGNVHVWDFNSTSNKRMKSTHELKFTNKRIVNIEFNEYGDRLALADSQGNLFMTDFYGETTKFNIKQNSFYNSSFYTYKNYNSYDNLSHINSITTHNNRNLNNNLNFGINTNFEVKNPINDVSDIHPTISWLNNDTQILVCYPSNPTLFVYDSLAGCSPVATFDLNKEPQDIIPLAFSNMFAATGFEDGSSVIFDVRIGLRIARLALHEQPITVVKYDPSGSFFITGGMDNKVTIVEAKTFNGLRPLNNVLPNYNPTSQKRGIYSIGISKQAIVASGFSPYIHVWTKIGPI</sequence>
<feature type="region of interest" description="Disordered" evidence="2">
    <location>
        <begin position="998"/>
        <end position="1019"/>
    </location>
</feature>
<dbReference type="InterPro" id="IPR052208">
    <property type="entry name" value="DmX-like/RAVE_component"/>
</dbReference>
<feature type="region of interest" description="Disordered" evidence="2">
    <location>
        <begin position="1406"/>
        <end position="1433"/>
    </location>
</feature>
<dbReference type="GO" id="GO:0007035">
    <property type="term" value="P:vacuolar acidification"/>
    <property type="evidence" value="ECO:0007669"/>
    <property type="project" value="TreeGrafter"/>
</dbReference>
<evidence type="ECO:0000256" key="2">
    <source>
        <dbReference type="SAM" id="MobiDB-lite"/>
    </source>
</evidence>
<protein>
    <recommendedName>
        <fullName evidence="3">RAVE complex protein Rav1 C-terminal domain-containing protein</fullName>
    </recommendedName>
</protein>
<dbReference type="InterPro" id="IPR036322">
    <property type="entry name" value="WD40_repeat_dom_sf"/>
</dbReference>
<dbReference type="EMBL" id="MLAK01000266">
    <property type="protein sequence ID" value="OHT15142.1"/>
    <property type="molecule type" value="Genomic_DNA"/>
</dbReference>
<evidence type="ECO:0000313" key="5">
    <source>
        <dbReference type="Proteomes" id="UP000179807"/>
    </source>
</evidence>
<feature type="domain" description="RAVE complex protein Rav1 C-terminal" evidence="3">
    <location>
        <begin position="644"/>
        <end position="911"/>
    </location>
</feature>
<dbReference type="RefSeq" id="XP_068368278.1">
    <property type="nucleotide sequence ID" value="XM_068514435.1"/>
</dbReference>
<dbReference type="GO" id="GO:0043291">
    <property type="term" value="C:RAVE complex"/>
    <property type="evidence" value="ECO:0007669"/>
    <property type="project" value="TreeGrafter"/>
</dbReference>
<organism evidence="4 5">
    <name type="scientific">Tritrichomonas foetus</name>
    <dbReference type="NCBI Taxonomy" id="1144522"/>
    <lineage>
        <taxon>Eukaryota</taxon>
        <taxon>Metamonada</taxon>
        <taxon>Parabasalia</taxon>
        <taxon>Tritrichomonadida</taxon>
        <taxon>Tritrichomonadidae</taxon>
        <taxon>Tritrichomonas</taxon>
    </lineage>
</organism>
<dbReference type="InterPro" id="IPR015943">
    <property type="entry name" value="WD40/YVTN_repeat-like_dom_sf"/>
</dbReference>
<evidence type="ECO:0000259" key="3">
    <source>
        <dbReference type="Pfam" id="PF12234"/>
    </source>
</evidence>
<evidence type="ECO:0000256" key="1">
    <source>
        <dbReference type="PROSITE-ProRule" id="PRU00221"/>
    </source>
</evidence>
<dbReference type="PANTHER" id="PTHR13950">
    <property type="entry name" value="RABCONNECTIN-RELATED"/>
    <property type="match status" value="1"/>
</dbReference>
<reference evidence="4" key="1">
    <citation type="submission" date="2016-10" db="EMBL/GenBank/DDBJ databases">
        <authorList>
            <person name="Benchimol M."/>
            <person name="Almeida L.G."/>
            <person name="Vasconcelos A.T."/>
            <person name="Perreira-Neves A."/>
            <person name="Rosa I.A."/>
            <person name="Tasca T."/>
            <person name="Bogo M.R."/>
            <person name="de Souza W."/>
        </authorList>
    </citation>
    <scope>NUCLEOTIDE SEQUENCE [LARGE SCALE GENOMIC DNA]</scope>
    <source>
        <strain evidence="4">K</strain>
    </source>
</reference>
<dbReference type="VEuPathDB" id="TrichDB:TRFO_42687"/>
<dbReference type="InterPro" id="IPR022033">
    <property type="entry name" value="Rav1p_C"/>
</dbReference>
<gene>
    <name evidence="4" type="ORF">TRFO_42687</name>
</gene>
<dbReference type="OrthoDB" id="2013972at2759"/>
<proteinExistence type="predicted"/>